<organism evidence="3 4">
    <name type="scientific">Candidatus Ruthenibacterium avium</name>
    <dbReference type="NCBI Taxonomy" id="2838751"/>
    <lineage>
        <taxon>Bacteria</taxon>
        <taxon>Bacillati</taxon>
        <taxon>Bacillota</taxon>
        <taxon>Clostridia</taxon>
        <taxon>Eubacteriales</taxon>
        <taxon>Oscillospiraceae</taxon>
        <taxon>Ruthenibacterium</taxon>
    </lineage>
</organism>
<keyword evidence="1" id="KW-0812">Transmembrane</keyword>
<dbReference type="AlphaFoldDB" id="A0A9D2M0E9"/>
<feature type="transmembrane region" description="Helical" evidence="1">
    <location>
        <begin position="12"/>
        <end position="33"/>
    </location>
</feature>
<evidence type="ECO:0000313" key="3">
    <source>
        <dbReference type="EMBL" id="HJB39165.1"/>
    </source>
</evidence>
<keyword evidence="1" id="KW-0472">Membrane</keyword>
<dbReference type="EMBL" id="DWYA01000023">
    <property type="protein sequence ID" value="HJB39165.1"/>
    <property type="molecule type" value="Genomic_DNA"/>
</dbReference>
<name>A0A9D2M0E9_9FIRM</name>
<reference evidence="3" key="2">
    <citation type="submission" date="2021-04" db="EMBL/GenBank/DDBJ databases">
        <authorList>
            <person name="Gilroy R."/>
        </authorList>
    </citation>
    <scope>NUCLEOTIDE SEQUENCE</scope>
    <source>
        <strain evidence="3">ChiBcec8-14828</strain>
    </source>
</reference>
<dbReference type="Pfam" id="PF26018">
    <property type="entry name" value="BSH_RND_rel"/>
    <property type="match status" value="1"/>
</dbReference>
<proteinExistence type="predicted"/>
<reference evidence="3" key="1">
    <citation type="journal article" date="2021" name="PeerJ">
        <title>Extensive microbial diversity within the chicken gut microbiome revealed by metagenomics and culture.</title>
        <authorList>
            <person name="Gilroy R."/>
            <person name="Ravi A."/>
            <person name="Getino M."/>
            <person name="Pursley I."/>
            <person name="Horton D.L."/>
            <person name="Alikhan N.F."/>
            <person name="Baker D."/>
            <person name="Gharbi K."/>
            <person name="Hall N."/>
            <person name="Watson M."/>
            <person name="Adriaenssens E.M."/>
            <person name="Foster-Nyarko E."/>
            <person name="Jarju S."/>
            <person name="Secka A."/>
            <person name="Antonio M."/>
            <person name="Oren A."/>
            <person name="Chaudhuri R.R."/>
            <person name="La Ragione R."/>
            <person name="Hildebrand F."/>
            <person name="Pallen M.J."/>
        </authorList>
    </citation>
    <scope>NUCLEOTIDE SEQUENCE</scope>
    <source>
        <strain evidence="3">ChiBcec8-14828</strain>
    </source>
</reference>
<protein>
    <recommendedName>
        <fullName evidence="2">RND related barrel-sandwich hybrid domain-containing protein</fullName>
    </recommendedName>
</protein>
<gene>
    <name evidence="3" type="ORF">H9943_02065</name>
</gene>
<evidence type="ECO:0000313" key="4">
    <source>
        <dbReference type="Proteomes" id="UP000824209"/>
    </source>
</evidence>
<evidence type="ECO:0000256" key="1">
    <source>
        <dbReference type="SAM" id="Phobius"/>
    </source>
</evidence>
<comment type="caution">
    <text evidence="3">The sequence shown here is derived from an EMBL/GenBank/DDBJ whole genome shotgun (WGS) entry which is preliminary data.</text>
</comment>
<sequence length="408" mass="45051">MSRWTRKVKSNWLPALLLAVPICYVLIQLFLILDRSYVIEVAMPNSLDDTLMCDGIIGVNEVEIAQTAQGTLYYLAQNGERVAAGDAVAQVYASEDAAAIGQKIRKIDEEIQILQESQNSASNLMDLEELEKQKMTAVYHLLEAGQTGDFSGLNSDYRTLQLSMNRTVVQLDGTADFSARIAELNAQKEALSSSSQAQNITAGAGGYFVSAMDSQKKQYSIEQLQAMTPAQLQEAAQSAQQTNSTGIVGKLWLDYHWYFYTTVSLSDAEKFREGDVLKISFPDCASEQVPVTVLSIAADEAAGVAKLELESEYINEDVVTLEQARAEISFETYKGLSISKQALHVLDGQTGIYVKSGNMVYWRPVKVLFEGESQVILSDVYEDGVNEVKYYDNVIRTGKDIHHGKLLS</sequence>
<accession>A0A9D2M0E9</accession>
<evidence type="ECO:0000259" key="2">
    <source>
        <dbReference type="Pfam" id="PF26018"/>
    </source>
</evidence>
<dbReference type="Proteomes" id="UP000824209">
    <property type="component" value="Unassembled WGS sequence"/>
</dbReference>
<keyword evidence="1" id="KW-1133">Transmembrane helix</keyword>
<dbReference type="InterPro" id="IPR058709">
    <property type="entry name" value="BSH_RND-rel"/>
</dbReference>
<feature type="domain" description="RND related barrel-sandwich hybrid" evidence="2">
    <location>
        <begin position="63"/>
        <end position="244"/>
    </location>
</feature>